<sequence length="45" mass="5073">MSHASHFQTCFHIFHIKYLSTSSKIPAIIMWGSISLLVDDILVPS</sequence>
<dbReference type="EMBL" id="GBRH01258421">
    <property type="protein sequence ID" value="JAD39474.1"/>
    <property type="molecule type" value="Transcribed_RNA"/>
</dbReference>
<name>A0A0A8ZJB2_ARUDO</name>
<protein>
    <submittedName>
        <fullName evidence="1">Uncharacterized protein</fullName>
    </submittedName>
</protein>
<organism evidence="1">
    <name type="scientific">Arundo donax</name>
    <name type="common">Giant reed</name>
    <name type="synonym">Donax arundinaceus</name>
    <dbReference type="NCBI Taxonomy" id="35708"/>
    <lineage>
        <taxon>Eukaryota</taxon>
        <taxon>Viridiplantae</taxon>
        <taxon>Streptophyta</taxon>
        <taxon>Embryophyta</taxon>
        <taxon>Tracheophyta</taxon>
        <taxon>Spermatophyta</taxon>
        <taxon>Magnoliopsida</taxon>
        <taxon>Liliopsida</taxon>
        <taxon>Poales</taxon>
        <taxon>Poaceae</taxon>
        <taxon>PACMAD clade</taxon>
        <taxon>Arundinoideae</taxon>
        <taxon>Arundineae</taxon>
        <taxon>Arundo</taxon>
    </lineage>
</organism>
<dbReference type="AlphaFoldDB" id="A0A0A8ZJB2"/>
<reference evidence="1" key="2">
    <citation type="journal article" date="2015" name="Data Brief">
        <title>Shoot transcriptome of the giant reed, Arundo donax.</title>
        <authorList>
            <person name="Barrero R.A."/>
            <person name="Guerrero F.D."/>
            <person name="Moolhuijzen P."/>
            <person name="Goolsby J.A."/>
            <person name="Tidwell J."/>
            <person name="Bellgard S.E."/>
            <person name="Bellgard M.I."/>
        </authorList>
    </citation>
    <scope>NUCLEOTIDE SEQUENCE</scope>
    <source>
        <tissue evidence="1">Shoot tissue taken approximately 20 cm above the soil surface</tissue>
    </source>
</reference>
<proteinExistence type="predicted"/>
<accession>A0A0A8ZJB2</accession>
<reference evidence="1" key="1">
    <citation type="submission" date="2014-09" db="EMBL/GenBank/DDBJ databases">
        <authorList>
            <person name="Magalhaes I.L.F."/>
            <person name="Oliveira U."/>
            <person name="Santos F.R."/>
            <person name="Vidigal T.H.D.A."/>
            <person name="Brescovit A.D."/>
            <person name="Santos A.J."/>
        </authorList>
    </citation>
    <scope>NUCLEOTIDE SEQUENCE</scope>
    <source>
        <tissue evidence="1">Shoot tissue taken approximately 20 cm above the soil surface</tissue>
    </source>
</reference>
<evidence type="ECO:0000313" key="1">
    <source>
        <dbReference type="EMBL" id="JAD39474.1"/>
    </source>
</evidence>